<dbReference type="eggNOG" id="COG2226">
    <property type="taxonomic scope" value="Bacteria"/>
</dbReference>
<reference evidence="2" key="1">
    <citation type="submission" date="2013-05" db="EMBL/GenBank/DDBJ databases">
        <title>Genome assembly of Cystobacter fuscus DSM 2262.</title>
        <authorList>
            <person name="Sharma G."/>
            <person name="Khatri I."/>
            <person name="Kaur C."/>
            <person name="Mayilraj S."/>
            <person name="Subramanian S."/>
        </authorList>
    </citation>
    <scope>NUCLEOTIDE SEQUENCE [LARGE SCALE GENOMIC DNA]</scope>
    <source>
        <strain evidence="2">DSM 2262</strain>
    </source>
</reference>
<comment type="caution">
    <text evidence="2">The sequence shown here is derived from an EMBL/GenBank/DDBJ whole genome shotgun (WGS) entry which is preliminary data.</text>
</comment>
<evidence type="ECO:0000313" key="3">
    <source>
        <dbReference type="Proteomes" id="UP000011682"/>
    </source>
</evidence>
<feature type="domain" description="Methyltransferase type 11" evidence="1">
    <location>
        <begin position="38"/>
        <end position="133"/>
    </location>
</feature>
<name>S9P3D9_CYSF2</name>
<keyword evidence="3" id="KW-1185">Reference proteome</keyword>
<dbReference type="OrthoDB" id="9777830at2"/>
<protein>
    <submittedName>
        <fullName evidence="2">SAM-dependent methyltransferase</fullName>
    </submittedName>
</protein>
<keyword evidence="2" id="KW-0489">Methyltransferase</keyword>
<keyword evidence="2" id="KW-0808">Transferase</keyword>
<accession>S9P3D9</accession>
<dbReference type="Proteomes" id="UP000011682">
    <property type="component" value="Unassembled WGS sequence"/>
</dbReference>
<sequence length="204" mass="23250">MGLYERHVLPPLLDWVMRNPEMTRQRQLLVPQARGRVLEVGIGSGLNLPFYGPGVERLWGVDPSLELQRQARARAEGRPFPVELLAHPAEALPLETHGVDTVVMTWTLCSIPDAPRALGEIRRVLVPGGRLLFVEHGRSPRARVEQLQRWLTPGWSRLAGGCRLDRKVDTLLEEAGFRLEYLECFYLRGPRPMTFTYRGEARPR</sequence>
<dbReference type="PANTHER" id="PTHR45036">
    <property type="entry name" value="METHYLTRANSFERASE LIKE 7B"/>
    <property type="match status" value="1"/>
</dbReference>
<dbReference type="InterPro" id="IPR029063">
    <property type="entry name" value="SAM-dependent_MTases_sf"/>
</dbReference>
<dbReference type="InterPro" id="IPR052356">
    <property type="entry name" value="Thiol_S-MT"/>
</dbReference>
<dbReference type="PANTHER" id="PTHR45036:SF1">
    <property type="entry name" value="METHYLTRANSFERASE LIKE 7A"/>
    <property type="match status" value="1"/>
</dbReference>
<dbReference type="GO" id="GO:0008757">
    <property type="term" value="F:S-adenosylmethionine-dependent methyltransferase activity"/>
    <property type="evidence" value="ECO:0007669"/>
    <property type="project" value="InterPro"/>
</dbReference>
<gene>
    <name evidence="2" type="ORF">D187_004795</name>
</gene>
<dbReference type="AlphaFoldDB" id="S9P3D9"/>
<dbReference type="GO" id="GO:0032259">
    <property type="term" value="P:methylation"/>
    <property type="evidence" value="ECO:0007669"/>
    <property type="project" value="UniProtKB-KW"/>
</dbReference>
<dbReference type="Gene3D" id="3.40.50.150">
    <property type="entry name" value="Vaccinia Virus protein VP39"/>
    <property type="match status" value="1"/>
</dbReference>
<dbReference type="SUPFAM" id="SSF53335">
    <property type="entry name" value="S-adenosyl-L-methionine-dependent methyltransferases"/>
    <property type="match status" value="1"/>
</dbReference>
<dbReference type="CDD" id="cd02440">
    <property type="entry name" value="AdoMet_MTases"/>
    <property type="match status" value="1"/>
</dbReference>
<dbReference type="EMBL" id="ANAH02000033">
    <property type="protein sequence ID" value="EPX57656.1"/>
    <property type="molecule type" value="Genomic_DNA"/>
</dbReference>
<evidence type="ECO:0000259" key="1">
    <source>
        <dbReference type="Pfam" id="PF08241"/>
    </source>
</evidence>
<organism evidence="2 3">
    <name type="scientific">Cystobacter fuscus (strain ATCC 25194 / DSM 2262 / NBRC 100088 / M29)</name>
    <dbReference type="NCBI Taxonomy" id="1242864"/>
    <lineage>
        <taxon>Bacteria</taxon>
        <taxon>Pseudomonadati</taxon>
        <taxon>Myxococcota</taxon>
        <taxon>Myxococcia</taxon>
        <taxon>Myxococcales</taxon>
        <taxon>Cystobacterineae</taxon>
        <taxon>Archangiaceae</taxon>
        <taxon>Cystobacter</taxon>
    </lineage>
</organism>
<proteinExistence type="predicted"/>
<dbReference type="RefSeq" id="WP_002625346.1">
    <property type="nucleotide sequence ID" value="NZ_ANAH02000033.1"/>
</dbReference>
<evidence type="ECO:0000313" key="2">
    <source>
        <dbReference type="EMBL" id="EPX57656.1"/>
    </source>
</evidence>
<dbReference type="InterPro" id="IPR013216">
    <property type="entry name" value="Methyltransf_11"/>
</dbReference>
<dbReference type="Pfam" id="PF08241">
    <property type="entry name" value="Methyltransf_11"/>
    <property type="match status" value="1"/>
</dbReference>